<gene>
    <name evidence="2" type="ORF">DM484_30035</name>
</gene>
<evidence type="ECO:0000313" key="2">
    <source>
        <dbReference type="EMBL" id="PZN69303.1"/>
    </source>
</evidence>
<proteinExistence type="predicted"/>
<accession>A0A2W4QAK7</accession>
<protein>
    <submittedName>
        <fullName evidence="2">Uncharacterized protein</fullName>
    </submittedName>
</protein>
<dbReference type="EMBL" id="QJPH01000581">
    <property type="protein sequence ID" value="PZN69303.1"/>
    <property type="molecule type" value="Genomic_DNA"/>
</dbReference>
<dbReference type="Proteomes" id="UP000249396">
    <property type="component" value="Unassembled WGS sequence"/>
</dbReference>
<evidence type="ECO:0000313" key="3">
    <source>
        <dbReference type="Proteomes" id="UP000249396"/>
    </source>
</evidence>
<organism evidence="2 3">
    <name type="scientific">Candidatus Methylumidiphilus alinenensis</name>
    <dbReference type="NCBI Taxonomy" id="2202197"/>
    <lineage>
        <taxon>Bacteria</taxon>
        <taxon>Pseudomonadati</taxon>
        <taxon>Pseudomonadota</taxon>
        <taxon>Gammaproteobacteria</taxon>
        <taxon>Methylococcales</taxon>
        <taxon>Candidatus Methylumidiphilus</taxon>
    </lineage>
</organism>
<feature type="region of interest" description="Disordered" evidence="1">
    <location>
        <begin position="201"/>
        <end position="246"/>
    </location>
</feature>
<feature type="compositionally biased region" description="Basic residues" evidence="1">
    <location>
        <begin position="204"/>
        <end position="246"/>
    </location>
</feature>
<comment type="caution">
    <text evidence="2">The sequence shown here is derived from an EMBL/GenBank/DDBJ whole genome shotgun (WGS) entry which is preliminary data.</text>
</comment>
<reference evidence="2 3" key="1">
    <citation type="journal article" date="2018" name="Aquat. Microb. Ecol.">
        <title>Gammaproteobacterial methanotrophs dominate.</title>
        <authorList>
            <person name="Rissanen A.J."/>
            <person name="Saarenheimo J."/>
            <person name="Tiirola M."/>
            <person name="Peura S."/>
            <person name="Aalto S.L."/>
            <person name="Karvinen A."/>
            <person name="Nykanen H."/>
        </authorList>
    </citation>
    <scope>NUCLEOTIDE SEQUENCE [LARGE SCALE GENOMIC DNA]</scope>
    <source>
        <strain evidence="2">AMbin10</strain>
    </source>
</reference>
<evidence type="ECO:0000256" key="1">
    <source>
        <dbReference type="SAM" id="MobiDB-lite"/>
    </source>
</evidence>
<name>A0A2W4QAK7_9GAMM</name>
<sequence>MVFATGLTGTDTITPILLGTGWPIGMPADIIMLTVMDIATDTPTGLSMLPGLRITVMPMHPTGSITYGMGTDTPTGLSIYLGMPIIVMPMHPTGSITYGMDKDTPTGLSMYLGMPIMVMPMHPTGSITYGMDKDTPAGLSIYLGRSITVTPMHHALHINCTMDMLTTLRTGMFPIMRRAIMPVCGPPCLIDIRHIPRILPPRPRGVHPAHTAKHHSVSHVKSRPKHVVVKTKAKPSKAAKKGKSRR</sequence>
<dbReference type="AlphaFoldDB" id="A0A2W4QAK7"/>